<keyword evidence="6 8" id="KW-0378">Hydrolase</keyword>
<reference evidence="11" key="1">
    <citation type="journal article" date="2016" name="Nature">
        <title>Genome evolution in the allotetraploid frog Xenopus laevis.</title>
        <authorList>
            <person name="Session A.M."/>
            <person name="Uno Y."/>
            <person name="Kwon T."/>
            <person name="Chapman J.A."/>
            <person name="Toyoda A."/>
            <person name="Takahashi S."/>
            <person name="Fukui A."/>
            <person name="Hikosaka A."/>
            <person name="Suzuki A."/>
            <person name="Kondo M."/>
            <person name="van Heeringen S.J."/>
            <person name="Quigley I."/>
            <person name="Heinz S."/>
            <person name="Ogino H."/>
            <person name="Ochi H."/>
            <person name="Hellsten U."/>
            <person name="Lyons J.B."/>
            <person name="Simakov O."/>
            <person name="Putnam N."/>
            <person name="Stites J."/>
            <person name="Kuroki Y."/>
            <person name="Tanaka T."/>
            <person name="Michiue T."/>
            <person name="Watanabe M."/>
            <person name="Bogdanovic O."/>
            <person name="Lister R."/>
            <person name="Georgiou G."/>
            <person name="Paranjpe S.S."/>
            <person name="van Kruijsbergen I."/>
            <person name="Shu S."/>
            <person name="Carlson J."/>
            <person name="Kinoshita T."/>
            <person name="Ohta Y."/>
            <person name="Mawaribuchi S."/>
            <person name="Jenkins J."/>
            <person name="Grimwood J."/>
            <person name="Schmutz J."/>
            <person name="Mitros T."/>
            <person name="Mozaffari S.V."/>
            <person name="Suzuki Y."/>
            <person name="Haramoto Y."/>
            <person name="Yamamoto T.S."/>
            <person name="Takagi C."/>
            <person name="Heald R."/>
            <person name="Miller K."/>
            <person name="Haudenschild C."/>
            <person name="Kitzman J."/>
            <person name="Nakayama T."/>
            <person name="Izutsu Y."/>
            <person name="Robert J."/>
            <person name="Fortriede J."/>
            <person name="Burns K."/>
            <person name="Lotay V."/>
            <person name="Karimi K."/>
            <person name="Yasuoka Y."/>
            <person name="Dichmann D.S."/>
            <person name="Flajnik M.F."/>
            <person name="Houston D.W."/>
            <person name="Shendure J."/>
            <person name="DuPasquier L."/>
            <person name="Vize P.D."/>
            <person name="Zorn A.M."/>
            <person name="Ito M."/>
            <person name="Marcotte E.M."/>
            <person name="Wallingford J.B."/>
            <person name="Ito Y."/>
            <person name="Asashima M."/>
            <person name="Ueno N."/>
            <person name="Matsuda Y."/>
            <person name="Veenstra G.J."/>
            <person name="Fujiyama A."/>
            <person name="Harland R.M."/>
            <person name="Taira M."/>
            <person name="Rokhsar D.S."/>
        </authorList>
    </citation>
    <scope>NUCLEOTIDE SEQUENCE [LARGE SCALE GENOMIC DNA]</scope>
    <source>
        <strain evidence="11">J</strain>
    </source>
</reference>
<comment type="function">
    <text evidence="1">Mediates the side-chain deamidation of N-terminal glutamine residues to glutamate, an important step in N-end rule pathway of protein degradation. Conversion of the resulting N-terminal glutamine to glutamate renders the protein susceptible to arginylation, polyubiquitination and degradation as specified by the N-end rule. Does not act on substrates with internal or C-terminal glutamine and does not act on non-glutamine residues in any position. Does not deaminate acetylated N-terminal glutamine. With the exception of proline, all tested second-position residues on substrate peptides do not greatly influence the activity. In contrast, a proline at position 2, virtually abolishes deamidation of N-terminal glutamine.</text>
</comment>
<evidence type="ECO:0000256" key="1">
    <source>
        <dbReference type="ARBA" id="ARBA00002022"/>
    </source>
</evidence>
<name>A0A974CLM8_XENLA</name>
<evidence type="ECO:0000256" key="5">
    <source>
        <dbReference type="ARBA" id="ARBA00021247"/>
    </source>
</evidence>
<organism evidence="10 11">
    <name type="scientific">Xenopus laevis</name>
    <name type="common">African clawed frog</name>
    <dbReference type="NCBI Taxonomy" id="8355"/>
    <lineage>
        <taxon>Eukaryota</taxon>
        <taxon>Metazoa</taxon>
        <taxon>Chordata</taxon>
        <taxon>Craniata</taxon>
        <taxon>Vertebrata</taxon>
        <taxon>Euteleostomi</taxon>
        <taxon>Amphibia</taxon>
        <taxon>Batrachia</taxon>
        <taxon>Anura</taxon>
        <taxon>Pipoidea</taxon>
        <taxon>Pipidae</taxon>
        <taxon>Xenopodinae</taxon>
        <taxon>Xenopus</taxon>
        <taxon>Xenopus</taxon>
    </lineage>
</organism>
<dbReference type="Proteomes" id="UP000694892">
    <property type="component" value="Chromosome 6S"/>
</dbReference>
<dbReference type="InterPro" id="IPR037132">
    <property type="entry name" value="N_Gln_amidohydro_ab_roll_sf"/>
</dbReference>
<dbReference type="GO" id="GO:0070773">
    <property type="term" value="F:protein-N-terminal glutamine amidohydrolase activity"/>
    <property type="evidence" value="ECO:0007669"/>
    <property type="project" value="UniProtKB-UniRule"/>
</dbReference>
<comment type="catalytic activity">
    <reaction evidence="7 8">
        <text>N-terminal L-glutaminyl-[protein] + H2O = N-terminal L-glutamyl-[protein] + NH4(+)</text>
        <dbReference type="Rhea" id="RHEA:50680"/>
        <dbReference type="Rhea" id="RHEA-COMP:12668"/>
        <dbReference type="Rhea" id="RHEA-COMP:12777"/>
        <dbReference type="ChEBI" id="CHEBI:15377"/>
        <dbReference type="ChEBI" id="CHEBI:28938"/>
        <dbReference type="ChEBI" id="CHEBI:64721"/>
        <dbReference type="ChEBI" id="CHEBI:64722"/>
        <dbReference type="EC" id="3.5.1.122"/>
    </reaction>
</comment>
<accession>A0A974CLM8</accession>
<comment type="similarity">
    <text evidence="2 8">Belongs to the NTAQ1 family.</text>
</comment>
<dbReference type="Gene3D" id="3.10.620.10">
    <property type="entry name" value="Protein N-terminal glutamine amidohydrolase, alpha beta roll"/>
    <property type="match status" value="1"/>
</dbReference>
<feature type="domain" description="Protein N-terminal glutamine amidohydrolase alpha beta roll" evidence="9">
    <location>
        <begin position="19"/>
        <end position="196"/>
    </location>
</feature>
<dbReference type="OMA" id="GWGTVYS"/>
<dbReference type="PANTHER" id="PTHR13035:SF0">
    <property type="entry name" value="PROTEIN N-TERMINAL GLUTAMINE AMIDOHYDROLASE"/>
    <property type="match status" value="1"/>
</dbReference>
<evidence type="ECO:0000259" key="9">
    <source>
        <dbReference type="Pfam" id="PF09764"/>
    </source>
</evidence>
<dbReference type="GO" id="GO:0005829">
    <property type="term" value="C:cytosol"/>
    <property type="evidence" value="ECO:0007669"/>
    <property type="project" value="TreeGrafter"/>
</dbReference>
<dbReference type="InterPro" id="IPR023128">
    <property type="entry name" value="Prot_N_Gln_amidohydro_ab_roll"/>
</dbReference>
<evidence type="ECO:0000256" key="4">
    <source>
        <dbReference type="ARBA" id="ARBA00012718"/>
    </source>
</evidence>
<evidence type="ECO:0000256" key="6">
    <source>
        <dbReference type="ARBA" id="ARBA00022801"/>
    </source>
</evidence>
<evidence type="ECO:0000256" key="2">
    <source>
        <dbReference type="ARBA" id="ARBA00008985"/>
    </source>
</evidence>
<gene>
    <name evidence="10" type="ORF">XELAEV_18033989mg</name>
</gene>
<dbReference type="PANTHER" id="PTHR13035">
    <property type="entry name" value="PROTEIN N-TERMINAL GLUTAMINE AMIDOHYDROLASE"/>
    <property type="match status" value="1"/>
</dbReference>
<protein>
    <recommendedName>
        <fullName evidence="5 8">Protein N-terminal glutamine amidohydrolase</fullName>
        <ecNumber evidence="4 8">3.5.1.122</ecNumber>
    </recommendedName>
    <alternativeName>
        <fullName evidence="8">Protein NH2-terminal glutamine deamidase</fullName>
    </alternativeName>
</protein>
<evidence type="ECO:0000313" key="10">
    <source>
        <dbReference type="EMBL" id="OCT75000.1"/>
    </source>
</evidence>
<sequence length="204" mass="23412">MEQAAGEPSPFLVRSDCLYTSCYCEENVWKLCEYIRDHRPCLLEQFSAVFISNENKMIPIWKQKSAKGDGPVIWDYHVILLHESARDGNFVYDLDTILPFPSPCNTYIREALKCDSNIHCDFRRKLRVVGAHEFLQTFASDRSHMRDSSSNWTKPPPPYPCIQTAESTMNLDDFISMNPEVGWGTVYSLAAFIERFGDTTLASH</sequence>
<evidence type="ECO:0000256" key="8">
    <source>
        <dbReference type="RuleBase" id="RU367082"/>
    </source>
</evidence>
<proteinExistence type="inferred from homology"/>
<dbReference type="EMBL" id="CM004477">
    <property type="protein sequence ID" value="OCT75000.1"/>
    <property type="molecule type" value="Genomic_DNA"/>
</dbReference>
<evidence type="ECO:0000313" key="11">
    <source>
        <dbReference type="Proteomes" id="UP000694892"/>
    </source>
</evidence>
<dbReference type="AlphaFoldDB" id="A0A974CLM8"/>
<evidence type="ECO:0000256" key="3">
    <source>
        <dbReference type="ARBA" id="ARBA00011245"/>
    </source>
</evidence>
<dbReference type="FunFam" id="3.10.620.10:FF:000001">
    <property type="entry name" value="Blast:Protein N-terminal glutamine amidohydrolase"/>
    <property type="match status" value="1"/>
</dbReference>
<evidence type="ECO:0000256" key="7">
    <source>
        <dbReference type="ARBA" id="ARBA00048768"/>
    </source>
</evidence>
<dbReference type="EC" id="3.5.1.122" evidence="4 8"/>
<comment type="subunit">
    <text evidence="3 8">Monomer.</text>
</comment>
<dbReference type="GO" id="GO:0005634">
    <property type="term" value="C:nucleus"/>
    <property type="evidence" value="ECO:0007669"/>
    <property type="project" value="TreeGrafter"/>
</dbReference>
<dbReference type="GO" id="GO:0008418">
    <property type="term" value="F:protein-N-terminal asparagine amidohydrolase activity"/>
    <property type="evidence" value="ECO:0007669"/>
    <property type="project" value="UniProtKB-UniRule"/>
</dbReference>
<dbReference type="Pfam" id="PF09764">
    <property type="entry name" value="Nt_Gln_amidase"/>
    <property type="match status" value="1"/>
</dbReference>
<dbReference type="InterPro" id="IPR039733">
    <property type="entry name" value="NTAQ1"/>
</dbReference>